<dbReference type="InterPro" id="IPR001872">
    <property type="entry name" value="Peptidase_A8"/>
</dbReference>
<evidence type="ECO:0000256" key="5">
    <source>
        <dbReference type="ARBA" id="ARBA00022750"/>
    </source>
</evidence>
<keyword evidence="3" id="KW-0645">Protease</keyword>
<reference evidence="11" key="2">
    <citation type="submission" date="2021-04" db="EMBL/GenBank/DDBJ databases">
        <authorList>
            <person name="Gilroy R."/>
        </authorList>
    </citation>
    <scope>NUCLEOTIDE SEQUENCE</scope>
    <source>
        <strain evidence="11">CHK165-2605</strain>
    </source>
</reference>
<dbReference type="PRINTS" id="PR00781">
    <property type="entry name" value="LIPOSIGPTASE"/>
</dbReference>
<keyword evidence="7 10" id="KW-1133">Transmembrane helix</keyword>
<dbReference type="GO" id="GO:0006508">
    <property type="term" value="P:proteolysis"/>
    <property type="evidence" value="ECO:0007669"/>
    <property type="project" value="UniProtKB-KW"/>
</dbReference>
<evidence type="ECO:0000256" key="3">
    <source>
        <dbReference type="ARBA" id="ARBA00022670"/>
    </source>
</evidence>
<dbReference type="PANTHER" id="PTHR33695:SF1">
    <property type="entry name" value="LIPOPROTEIN SIGNAL PEPTIDASE"/>
    <property type="match status" value="1"/>
</dbReference>
<dbReference type="GO" id="GO:0004190">
    <property type="term" value="F:aspartic-type endopeptidase activity"/>
    <property type="evidence" value="ECO:0007669"/>
    <property type="project" value="UniProtKB-KW"/>
</dbReference>
<dbReference type="PANTHER" id="PTHR33695">
    <property type="entry name" value="LIPOPROTEIN SIGNAL PEPTIDASE"/>
    <property type="match status" value="1"/>
</dbReference>
<keyword evidence="8 10" id="KW-0472">Membrane</keyword>
<sequence>MNRKWFLIETAGLFAADQLLKTYAEQNLDKKEERKLAGSVVLRRVHNKGMCLGILSEKQTVVRYLSLAAAGIVTVCQAVASFGRKGFWKKQGLALMSAGAWSNTFDRFARGCVVDYVGFKVKDPKIAEITYNLGDFFIAAGAVILSLCSVFSPSNKKKEKIQRTEDIEEQMQER</sequence>
<proteinExistence type="inferred from homology"/>
<feature type="transmembrane region" description="Helical" evidence="10">
    <location>
        <begin position="64"/>
        <end position="83"/>
    </location>
</feature>
<keyword evidence="5" id="KW-0064">Aspartyl protease</keyword>
<keyword evidence="4 10" id="KW-0812">Transmembrane</keyword>
<evidence type="ECO:0000256" key="1">
    <source>
        <dbReference type="ARBA" id="ARBA00006139"/>
    </source>
</evidence>
<accession>A0A9D2P4W1</accession>
<dbReference type="AlphaFoldDB" id="A0A9D2P4W1"/>
<feature type="transmembrane region" description="Helical" evidence="10">
    <location>
        <begin position="129"/>
        <end position="151"/>
    </location>
</feature>
<evidence type="ECO:0000256" key="7">
    <source>
        <dbReference type="ARBA" id="ARBA00022989"/>
    </source>
</evidence>
<evidence type="ECO:0000313" key="11">
    <source>
        <dbReference type="EMBL" id="HJC44215.1"/>
    </source>
</evidence>
<gene>
    <name evidence="11" type="ORF">H9756_11170</name>
</gene>
<evidence type="ECO:0000256" key="6">
    <source>
        <dbReference type="ARBA" id="ARBA00022801"/>
    </source>
</evidence>
<dbReference type="Proteomes" id="UP000823895">
    <property type="component" value="Unassembled WGS sequence"/>
</dbReference>
<evidence type="ECO:0000256" key="4">
    <source>
        <dbReference type="ARBA" id="ARBA00022692"/>
    </source>
</evidence>
<evidence type="ECO:0000256" key="10">
    <source>
        <dbReference type="SAM" id="Phobius"/>
    </source>
</evidence>
<comment type="similarity">
    <text evidence="1 9">Belongs to the peptidase A8 family.</text>
</comment>
<protein>
    <submittedName>
        <fullName evidence="11">Signal peptidase II</fullName>
    </submittedName>
</protein>
<keyword evidence="6" id="KW-0378">Hydrolase</keyword>
<name>A0A9D2P4W1_9FIRM</name>
<dbReference type="GO" id="GO:0016020">
    <property type="term" value="C:membrane"/>
    <property type="evidence" value="ECO:0007669"/>
    <property type="project" value="InterPro"/>
</dbReference>
<dbReference type="Pfam" id="PF01252">
    <property type="entry name" value="Peptidase_A8"/>
    <property type="match status" value="1"/>
</dbReference>
<keyword evidence="2" id="KW-1003">Cell membrane</keyword>
<dbReference type="EMBL" id="DWWI01000231">
    <property type="protein sequence ID" value="HJC44215.1"/>
    <property type="molecule type" value="Genomic_DNA"/>
</dbReference>
<comment type="caution">
    <text evidence="11">The sequence shown here is derived from an EMBL/GenBank/DDBJ whole genome shotgun (WGS) entry which is preliminary data.</text>
</comment>
<evidence type="ECO:0000256" key="2">
    <source>
        <dbReference type="ARBA" id="ARBA00022475"/>
    </source>
</evidence>
<reference evidence="11" key="1">
    <citation type="journal article" date="2021" name="PeerJ">
        <title>Extensive microbial diversity within the chicken gut microbiome revealed by metagenomics and culture.</title>
        <authorList>
            <person name="Gilroy R."/>
            <person name="Ravi A."/>
            <person name="Getino M."/>
            <person name="Pursley I."/>
            <person name="Horton D.L."/>
            <person name="Alikhan N.F."/>
            <person name="Baker D."/>
            <person name="Gharbi K."/>
            <person name="Hall N."/>
            <person name="Watson M."/>
            <person name="Adriaenssens E.M."/>
            <person name="Foster-Nyarko E."/>
            <person name="Jarju S."/>
            <person name="Secka A."/>
            <person name="Antonio M."/>
            <person name="Oren A."/>
            <person name="Chaudhuri R.R."/>
            <person name="La Ragione R."/>
            <person name="Hildebrand F."/>
            <person name="Pallen M.J."/>
        </authorList>
    </citation>
    <scope>NUCLEOTIDE SEQUENCE</scope>
    <source>
        <strain evidence="11">CHK165-2605</strain>
    </source>
</reference>
<evidence type="ECO:0000256" key="9">
    <source>
        <dbReference type="RuleBase" id="RU004181"/>
    </source>
</evidence>
<evidence type="ECO:0000256" key="8">
    <source>
        <dbReference type="ARBA" id="ARBA00023136"/>
    </source>
</evidence>
<organism evidence="11 12">
    <name type="scientific">Candidatus Mediterraneibacter gallistercoris</name>
    <dbReference type="NCBI Taxonomy" id="2838671"/>
    <lineage>
        <taxon>Bacteria</taxon>
        <taxon>Bacillati</taxon>
        <taxon>Bacillota</taxon>
        <taxon>Clostridia</taxon>
        <taxon>Lachnospirales</taxon>
        <taxon>Lachnospiraceae</taxon>
        <taxon>Mediterraneibacter</taxon>
    </lineage>
</organism>
<evidence type="ECO:0000313" key="12">
    <source>
        <dbReference type="Proteomes" id="UP000823895"/>
    </source>
</evidence>